<dbReference type="PANTHER" id="PTHR43736:SF4">
    <property type="entry name" value="SLR1690 PROTEIN"/>
    <property type="match status" value="1"/>
</dbReference>
<dbReference type="Proteomes" id="UP000655868">
    <property type="component" value="Unassembled WGS sequence"/>
</dbReference>
<feature type="domain" description="Nudix hydrolase" evidence="1">
    <location>
        <begin position="22"/>
        <end position="82"/>
    </location>
</feature>
<dbReference type="InterPro" id="IPR015797">
    <property type="entry name" value="NUDIX_hydrolase-like_dom_sf"/>
</dbReference>
<dbReference type="Gene3D" id="1.10.10.10">
    <property type="entry name" value="Winged helix-like DNA-binding domain superfamily/Winged helix DNA-binding domain"/>
    <property type="match status" value="1"/>
</dbReference>
<dbReference type="InterPro" id="IPR000086">
    <property type="entry name" value="NUDIX_hydrolase_dom"/>
</dbReference>
<proteinExistence type="predicted"/>
<sequence>MAEWRNTSGKTLRDYPRPSLAVDVAVLTVVDARLHVLVVESPHDGLALPGTFVHPDERTHDAAERALRTKAGVEDVQMHQLAIFDEPTRDYRGWVMSMAYGTALARDRLPGNAVLVGVTGGEPDQSLAWDHARMVRLAVADLRARYADEVDPDNLIGHQFTVLELRHLYEAVYENPLPKDTFRRQVSDGLDSTGKVSSSAGGRPAELYRRRAGTYLPRSAAGVFEGHRIDVTR</sequence>
<dbReference type="AlphaFoldDB" id="A0A934U1N9"/>
<evidence type="ECO:0000313" key="4">
    <source>
        <dbReference type="Proteomes" id="UP000655868"/>
    </source>
</evidence>
<evidence type="ECO:0000259" key="2">
    <source>
        <dbReference type="Pfam" id="PF21906"/>
    </source>
</evidence>
<dbReference type="SUPFAM" id="SSF55811">
    <property type="entry name" value="Nudix"/>
    <property type="match status" value="1"/>
</dbReference>
<organism evidence="3 4">
    <name type="scientific">Antrihabitans stalagmiti</name>
    <dbReference type="NCBI Taxonomy" id="2799499"/>
    <lineage>
        <taxon>Bacteria</taxon>
        <taxon>Bacillati</taxon>
        <taxon>Actinomycetota</taxon>
        <taxon>Actinomycetes</taxon>
        <taxon>Mycobacteriales</taxon>
        <taxon>Nocardiaceae</taxon>
        <taxon>Antrihabitans</taxon>
    </lineage>
</organism>
<evidence type="ECO:0000313" key="3">
    <source>
        <dbReference type="EMBL" id="MBJ8337578.1"/>
    </source>
</evidence>
<gene>
    <name evidence="3" type="ORF">JGU71_01640</name>
</gene>
<keyword evidence="3" id="KW-0378">Hydrolase</keyword>
<keyword evidence="4" id="KW-1185">Reference proteome</keyword>
<accession>A0A934U1N9</accession>
<dbReference type="PANTHER" id="PTHR43736">
    <property type="entry name" value="ADP-RIBOSE PYROPHOSPHATASE"/>
    <property type="match status" value="1"/>
</dbReference>
<dbReference type="Pfam" id="PF00293">
    <property type="entry name" value="NUDIX"/>
    <property type="match status" value="1"/>
</dbReference>
<dbReference type="InterPro" id="IPR036388">
    <property type="entry name" value="WH-like_DNA-bd_sf"/>
</dbReference>
<reference evidence="3" key="1">
    <citation type="submission" date="2020-12" db="EMBL/GenBank/DDBJ databases">
        <title>Antrihabitans popcorni sp. nov. and Antrihabitans auranticaus sp. nov., isolated from a larva cave.</title>
        <authorList>
            <person name="Lee S.D."/>
            <person name="Kim I.S."/>
        </authorList>
    </citation>
    <scope>NUCLEOTIDE SEQUENCE</scope>
    <source>
        <strain evidence="3">YC3-6</strain>
    </source>
</reference>
<feature type="domain" description="NrtR DNA-binding winged helix" evidence="2">
    <location>
        <begin position="154"/>
        <end position="209"/>
    </location>
</feature>
<dbReference type="Pfam" id="PF21906">
    <property type="entry name" value="WHD_NrtR"/>
    <property type="match status" value="1"/>
</dbReference>
<dbReference type="InterPro" id="IPR054105">
    <property type="entry name" value="WHD_NrtR"/>
</dbReference>
<protein>
    <submittedName>
        <fullName evidence="3">NUDIX hydrolase</fullName>
    </submittedName>
</protein>
<dbReference type="EMBL" id="JAEMNV010000001">
    <property type="protein sequence ID" value="MBJ8337578.1"/>
    <property type="molecule type" value="Genomic_DNA"/>
</dbReference>
<dbReference type="RefSeq" id="WP_199701322.1">
    <property type="nucleotide sequence ID" value="NZ_JAEMNV010000001.1"/>
</dbReference>
<dbReference type="SUPFAM" id="SSF46785">
    <property type="entry name" value="Winged helix' DNA-binding domain"/>
    <property type="match status" value="1"/>
</dbReference>
<dbReference type="CDD" id="cd18873">
    <property type="entry name" value="NUDIX_NadM_like"/>
    <property type="match status" value="1"/>
</dbReference>
<dbReference type="GO" id="GO:0016787">
    <property type="term" value="F:hydrolase activity"/>
    <property type="evidence" value="ECO:0007669"/>
    <property type="project" value="UniProtKB-KW"/>
</dbReference>
<comment type="caution">
    <text evidence="3">The sequence shown here is derived from an EMBL/GenBank/DDBJ whole genome shotgun (WGS) entry which is preliminary data.</text>
</comment>
<evidence type="ECO:0000259" key="1">
    <source>
        <dbReference type="Pfam" id="PF00293"/>
    </source>
</evidence>
<name>A0A934U1N9_9NOCA</name>
<dbReference type="InterPro" id="IPR036390">
    <property type="entry name" value="WH_DNA-bd_sf"/>
</dbReference>
<dbReference type="Gene3D" id="3.90.79.10">
    <property type="entry name" value="Nucleoside Triphosphate Pyrophosphohydrolase"/>
    <property type="match status" value="1"/>
</dbReference>